<dbReference type="EMBL" id="CAUYUJ010015493">
    <property type="protein sequence ID" value="CAK0854678.1"/>
    <property type="molecule type" value="Genomic_DNA"/>
</dbReference>
<comment type="caution">
    <text evidence="2">The sequence shown here is derived from an EMBL/GenBank/DDBJ whole genome shotgun (WGS) entry which is preliminary data.</text>
</comment>
<sequence length="182" mass="19971">MGGEARERATTRPRPRTGARAPTARRRPGRGRATGALAGPAAAARGRAQGSRLGMASAGARRRRPTNTLRARRAVRREGRRGAGLACTPGATHGQRRRSRERSRRVRNGKGRCLPVASPWSTPTRTPRPARWSSGRRGGGGMVNTSKTSFPSYPHRLPHNLWYMPEKPVSHCLLTTWQSDKK</sequence>
<accession>A0ABN9U783</accession>
<feature type="compositionally biased region" description="Basic residues" evidence="1">
    <location>
        <begin position="60"/>
        <end position="75"/>
    </location>
</feature>
<feature type="compositionally biased region" description="Low complexity" evidence="1">
    <location>
        <begin position="31"/>
        <end position="48"/>
    </location>
</feature>
<organism evidence="2 3">
    <name type="scientific">Prorocentrum cordatum</name>
    <dbReference type="NCBI Taxonomy" id="2364126"/>
    <lineage>
        <taxon>Eukaryota</taxon>
        <taxon>Sar</taxon>
        <taxon>Alveolata</taxon>
        <taxon>Dinophyceae</taxon>
        <taxon>Prorocentrales</taxon>
        <taxon>Prorocentraceae</taxon>
        <taxon>Prorocentrum</taxon>
    </lineage>
</organism>
<name>A0ABN9U783_9DINO</name>
<evidence type="ECO:0000256" key="1">
    <source>
        <dbReference type="SAM" id="MobiDB-lite"/>
    </source>
</evidence>
<proteinExistence type="predicted"/>
<feature type="compositionally biased region" description="Basic residues" evidence="1">
    <location>
        <begin position="11"/>
        <end position="30"/>
    </location>
</feature>
<dbReference type="Proteomes" id="UP001189429">
    <property type="component" value="Unassembled WGS sequence"/>
</dbReference>
<reference evidence="2" key="1">
    <citation type="submission" date="2023-10" db="EMBL/GenBank/DDBJ databases">
        <authorList>
            <person name="Chen Y."/>
            <person name="Shah S."/>
            <person name="Dougan E. K."/>
            <person name="Thang M."/>
            <person name="Chan C."/>
        </authorList>
    </citation>
    <scope>NUCLEOTIDE SEQUENCE [LARGE SCALE GENOMIC DNA]</scope>
</reference>
<gene>
    <name evidence="2" type="ORF">PCOR1329_LOCUS45676</name>
</gene>
<feature type="compositionally biased region" description="Low complexity" evidence="1">
    <location>
        <begin position="117"/>
        <end position="135"/>
    </location>
</feature>
<feature type="compositionally biased region" description="Basic residues" evidence="1">
    <location>
        <begin position="94"/>
        <end position="110"/>
    </location>
</feature>
<protein>
    <submittedName>
        <fullName evidence="2">Uncharacterized protein</fullName>
    </submittedName>
</protein>
<evidence type="ECO:0000313" key="3">
    <source>
        <dbReference type="Proteomes" id="UP001189429"/>
    </source>
</evidence>
<feature type="compositionally biased region" description="Basic and acidic residues" evidence="1">
    <location>
        <begin position="1"/>
        <end position="10"/>
    </location>
</feature>
<evidence type="ECO:0000313" key="2">
    <source>
        <dbReference type="EMBL" id="CAK0854678.1"/>
    </source>
</evidence>
<feature type="region of interest" description="Disordered" evidence="1">
    <location>
        <begin position="1"/>
        <end position="149"/>
    </location>
</feature>
<keyword evidence="3" id="KW-1185">Reference proteome</keyword>